<name>A0A9Q8LIG0_PASFU</name>
<sequence>MRLQSRYPEIRYHAKARSEFDRVLNVWLLCHQQRGFRTDEVAFAGWDLLNLQNKHDTQKTGITSMSLYQLISQASAFDCTVGRDRIYSLLGMLSPQILERTGVRECLRPNYEKNNQKEYKKTEQAVLIDAVNAIILSTGELEFLERAGLHRAGDQPSWMPDLKLIDALAKPELRSLSKPNQSWENELFAKVLKEESRSWDEVNYMESMKLRAQLSAQTTVPEWSPQLTSELLPEHAHPFPDFFRCDATWSAISRPSMENQDTITAQAILLDTVDFTSDSFCDEIFSDYTKLLSNMEDFTDKLELEQGASMMDIQAAMSFTLIGGAASHSHVASEADVAAYHEFMNWLLMGVYADRTREVEEILNKPAVAIKRYYLSMIATATNRRLLCTASGFVGLGPSLMEDGDVVAIVFGSRRPVVLRPVEEKKFRFVGLCYVHGVMYGELIKSLDDEFRTKKMAQTIEIV</sequence>
<keyword evidence="2" id="KW-1185">Reference proteome</keyword>
<dbReference type="AlphaFoldDB" id="A0A9Q8LIG0"/>
<accession>A0A9Q8LIG0</accession>
<reference evidence="1" key="1">
    <citation type="submission" date="2021-12" db="EMBL/GenBank/DDBJ databases">
        <authorList>
            <person name="Zaccaron A."/>
            <person name="Stergiopoulos I."/>
        </authorList>
    </citation>
    <scope>NUCLEOTIDE SEQUENCE</scope>
    <source>
        <strain evidence="1">Race5_Kim</strain>
    </source>
</reference>
<dbReference type="Pfam" id="PF26639">
    <property type="entry name" value="Het-6_barrel"/>
    <property type="match status" value="1"/>
</dbReference>
<dbReference type="KEGG" id="ffu:CLAFUR5_05442"/>
<proteinExistence type="predicted"/>
<protein>
    <submittedName>
        <fullName evidence="1">Uncharacterized protein</fullName>
    </submittedName>
</protein>
<organism evidence="1 2">
    <name type="scientific">Passalora fulva</name>
    <name type="common">Tomato leaf mold</name>
    <name type="synonym">Cladosporium fulvum</name>
    <dbReference type="NCBI Taxonomy" id="5499"/>
    <lineage>
        <taxon>Eukaryota</taxon>
        <taxon>Fungi</taxon>
        <taxon>Dikarya</taxon>
        <taxon>Ascomycota</taxon>
        <taxon>Pezizomycotina</taxon>
        <taxon>Dothideomycetes</taxon>
        <taxon>Dothideomycetidae</taxon>
        <taxon>Mycosphaerellales</taxon>
        <taxon>Mycosphaerellaceae</taxon>
        <taxon>Fulvia</taxon>
    </lineage>
</organism>
<dbReference type="PANTHER" id="PTHR24148:SF73">
    <property type="entry name" value="HET DOMAIN PROTEIN (AFU_ORTHOLOGUE AFUA_8G01020)"/>
    <property type="match status" value="1"/>
</dbReference>
<dbReference type="Proteomes" id="UP000756132">
    <property type="component" value="Chromosome 5"/>
</dbReference>
<dbReference type="GeneID" id="71985320"/>
<dbReference type="OrthoDB" id="3629193at2759"/>
<dbReference type="EMBL" id="CP090167">
    <property type="protein sequence ID" value="UJO18231.1"/>
    <property type="molecule type" value="Genomic_DNA"/>
</dbReference>
<reference evidence="1" key="2">
    <citation type="journal article" date="2022" name="Microb. Genom.">
        <title>A chromosome-scale genome assembly of the tomato pathogen Cladosporium fulvum reveals a compartmentalized genome architecture and the presence of a dispensable chromosome.</title>
        <authorList>
            <person name="Zaccaron A.Z."/>
            <person name="Chen L.H."/>
            <person name="Samaras A."/>
            <person name="Stergiopoulos I."/>
        </authorList>
    </citation>
    <scope>NUCLEOTIDE SEQUENCE</scope>
    <source>
        <strain evidence="1">Race5_Kim</strain>
    </source>
</reference>
<gene>
    <name evidence="1" type="ORF">CLAFUR5_05442</name>
</gene>
<dbReference type="PANTHER" id="PTHR24148">
    <property type="entry name" value="ANKYRIN REPEAT DOMAIN-CONTAINING PROTEIN 39 HOMOLOG-RELATED"/>
    <property type="match status" value="1"/>
</dbReference>
<dbReference type="RefSeq" id="XP_047762597.1">
    <property type="nucleotide sequence ID" value="XM_047904590.1"/>
</dbReference>
<dbReference type="InterPro" id="IPR052895">
    <property type="entry name" value="HetReg/Transcr_Mod"/>
</dbReference>
<evidence type="ECO:0000313" key="2">
    <source>
        <dbReference type="Proteomes" id="UP000756132"/>
    </source>
</evidence>
<evidence type="ECO:0000313" key="1">
    <source>
        <dbReference type="EMBL" id="UJO18231.1"/>
    </source>
</evidence>